<dbReference type="STRING" id="42155.A0A0R3QNK7"/>
<evidence type="ECO:0000313" key="3">
    <source>
        <dbReference type="Proteomes" id="UP000280834"/>
    </source>
</evidence>
<dbReference type="Proteomes" id="UP000280834">
    <property type="component" value="Unassembled WGS sequence"/>
</dbReference>
<keyword evidence="1" id="KW-0732">Signal</keyword>
<name>A0A0R3QNK7_9BILA</name>
<evidence type="ECO:0000256" key="1">
    <source>
        <dbReference type="SAM" id="SignalP"/>
    </source>
</evidence>
<keyword evidence="3" id="KW-1185">Reference proteome</keyword>
<accession>A0A0R3QNK7</accession>
<proteinExistence type="predicted"/>
<evidence type="ECO:0000313" key="4">
    <source>
        <dbReference type="WBParaSite" id="BTMF_0000929201-mRNA-1"/>
    </source>
</evidence>
<feature type="chain" id="PRO_5043130765" evidence="1">
    <location>
        <begin position="23"/>
        <end position="191"/>
    </location>
</feature>
<evidence type="ECO:0000313" key="2">
    <source>
        <dbReference type="EMBL" id="VDO24182.1"/>
    </source>
</evidence>
<sequence>MKHLVDPKSLLLLSLCIRFISCLILKPNEKQIAILQKTVKELLAFEQLPGDVVRSKLRTENAASKYMLRLFNRYKENNDTQHYPLGNIVRSISPITGTLFDEELLIFKLNTIKISEQVFQAELRYKIQNKRRFIWKEIRETIKALGILQNNAKAKIVRLAPTAIFPYWLSFNMTKLVNEALQTNQTIVAVK</sequence>
<dbReference type="WBParaSite" id="BTMF_0000929201-mRNA-1">
    <property type="protein sequence ID" value="BTMF_0000929201-mRNA-1"/>
    <property type="gene ID" value="BTMF_0000929201"/>
</dbReference>
<dbReference type="AlphaFoldDB" id="A0A0R3QNK7"/>
<feature type="signal peptide" evidence="1">
    <location>
        <begin position="1"/>
        <end position="22"/>
    </location>
</feature>
<organism evidence="4">
    <name type="scientific">Brugia timori</name>
    <dbReference type="NCBI Taxonomy" id="42155"/>
    <lineage>
        <taxon>Eukaryota</taxon>
        <taxon>Metazoa</taxon>
        <taxon>Ecdysozoa</taxon>
        <taxon>Nematoda</taxon>
        <taxon>Chromadorea</taxon>
        <taxon>Rhabditida</taxon>
        <taxon>Spirurina</taxon>
        <taxon>Spiruromorpha</taxon>
        <taxon>Filarioidea</taxon>
        <taxon>Onchocercidae</taxon>
        <taxon>Brugia</taxon>
    </lineage>
</organism>
<reference evidence="4" key="1">
    <citation type="submission" date="2017-02" db="UniProtKB">
        <authorList>
            <consortium name="WormBaseParasite"/>
        </authorList>
    </citation>
    <scope>IDENTIFICATION</scope>
</reference>
<gene>
    <name evidence="2" type="ORF">BTMF_LOCUS7343</name>
</gene>
<reference evidence="2 3" key="2">
    <citation type="submission" date="2018-11" db="EMBL/GenBank/DDBJ databases">
        <authorList>
            <consortium name="Pathogen Informatics"/>
        </authorList>
    </citation>
    <scope>NUCLEOTIDE SEQUENCE [LARGE SCALE GENOMIC DNA]</scope>
</reference>
<dbReference type="EMBL" id="UZAG01015905">
    <property type="protein sequence ID" value="VDO24182.1"/>
    <property type="molecule type" value="Genomic_DNA"/>
</dbReference>
<protein>
    <submittedName>
        <fullName evidence="2 4">Uncharacterized protein</fullName>
    </submittedName>
</protein>